<dbReference type="RefSeq" id="XP_006819349.1">
    <property type="nucleotide sequence ID" value="XM_006819286.1"/>
</dbReference>
<keyword evidence="6" id="KW-0812">Transmembrane</keyword>
<evidence type="ECO:0000256" key="2">
    <source>
        <dbReference type="ARBA" id="ARBA00010441"/>
    </source>
</evidence>
<protein>
    <submittedName>
        <fullName evidence="8">Ethanolaminephosphotransferase 1-like</fullName>
    </submittedName>
</protein>
<dbReference type="Pfam" id="PF01066">
    <property type="entry name" value="CDP-OH_P_transf"/>
    <property type="match status" value="1"/>
</dbReference>
<dbReference type="InterPro" id="IPR014472">
    <property type="entry name" value="CHOPT"/>
</dbReference>
<dbReference type="GeneID" id="102801293"/>
<dbReference type="Proteomes" id="UP000694865">
    <property type="component" value="Unplaced"/>
</dbReference>
<feature type="transmembrane region" description="Helical" evidence="6">
    <location>
        <begin position="224"/>
        <end position="247"/>
    </location>
</feature>
<sequence length="407" mass="46674">MSTEYLSEEQLAGFDKYKYSSKDTSPVSKYITHPFWNQCVKLVPLWVAPNVLTFASFLCLVFSLVLLSLYDTKLVASSRHYPDSPPIPNWVWVVAGVCQFLSHTLDGIDGKQARRTQTSGPLGELFDHGVDSWSTMFLSVALFSVFSRDTKDFGEGVFTMYWVLWCILICFIASHWEKYNTGVLFLPWGYDVVQIMMTIIYLLTGIFGVNVWKGTYFGWLEFRKVFLIALYVGSYGFTLPHTFYNVYRSYKDRSGKMHPFTEAMRPLFSTIFLFLVATMWVHGSTYDILEEEPRIVFWAIGTMFSNITCRLIVSQMSSTRAELFNGLLIPFMLVPAISLAVPIGIYELYLTWALAIFLTIAHLHYGVCVVRQMCDHFNINCFTITKRPPKKKEITPQSASNIEMDIA</sequence>
<dbReference type="Gene3D" id="1.20.120.1760">
    <property type="match status" value="1"/>
</dbReference>
<feature type="transmembrane region" description="Helical" evidence="6">
    <location>
        <begin position="325"/>
        <end position="346"/>
    </location>
</feature>
<proteinExistence type="inferred from homology"/>
<comment type="similarity">
    <text evidence="2 5">Belongs to the CDP-alcohol phosphatidyltransferase class-I family.</text>
</comment>
<feature type="transmembrane region" description="Helical" evidence="6">
    <location>
        <begin position="295"/>
        <end position="313"/>
    </location>
</feature>
<keyword evidence="7" id="KW-1185">Reference proteome</keyword>
<gene>
    <name evidence="8" type="primary">LOC102801293</name>
</gene>
<evidence type="ECO:0000313" key="7">
    <source>
        <dbReference type="Proteomes" id="UP000694865"/>
    </source>
</evidence>
<reference evidence="8" key="1">
    <citation type="submission" date="2025-08" db="UniProtKB">
        <authorList>
            <consortium name="RefSeq"/>
        </authorList>
    </citation>
    <scope>IDENTIFICATION</scope>
    <source>
        <tissue evidence="8">Testes</tissue>
    </source>
</reference>
<evidence type="ECO:0000256" key="3">
    <source>
        <dbReference type="ARBA" id="ARBA00022679"/>
    </source>
</evidence>
<dbReference type="PANTHER" id="PTHR10414:SF71">
    <property type="entry name" value="FI05338P"/>
    <property type="match status" value="1"/>
</dbReference>
<feature type="transmembrane region" description="Helical" evidence="6">
    <location>
        <begin position="352"/>
        <end position="370"/>
    </location>
</feature>
<organism evidence="7 8">
    <name type="scientific">Saccoglossus kowalevskii</name>
    <name type="common">Acorn worm</name>
    <dbReference type="NCBI Taxonomy" id="10224"/>
    <lineage>
        <taxon>Eukaryota</taxon>
        <taxon>Metazoa</taxon>
        <taxon>Hemichordata</taxon>
        <taxon>Enteropneusta</taxon>
        <taxon>Harrimaniidae</taxon>
        <taxon>Saccoglossus</taxon>
    </lineage>
</organism>
<dbReference type="InterPro" id="IPR000462">
    <property type="entry name" value="CDP-OH_P_trans"/>
</dbReference>
<evidence type="ECO:0000256" key="6">
    <source>
        <dbReference type="SAM" id="Phobius"/>
    </source>
</evidence>
<evidence type="ECO:0000256" key="1">
    <source>
        <dbReference type="ARBA" id="ARBA00004370"/>
    </source>
</evidence>
<evidence type="ECO:0000256" key="4">
    <source>
        <dbReference type="ARBA" id="ARBA00023136"/>
    </source>
</evidence>
<dbReference type="PANTHER" id="PTHR10414">
    <property type="entry name" value="ETHANOLAMINEPHOSPHOTRANSFERASE"/>
    <property type="match status" value="1"/>
</dbReference>
<keyword evidence="3 5" id="KW-0808">Transferase</keyword>
<evidence type="ECO:0000256" key="5">
    <source>
        <dbReference type="RuleBase" id="RU003750"/>
    </source>
</evidence>
<dbReference type="InterPro" id="IPR043130">
    <property type="entry name" value="CDP-OH_PTrfase_TM_dom"/>
</dbReference>
<feature type="transmembrane region" description="Helical" evidence="6">
    <location>
        <begin position="188"/>
        <end position="212"/>
    </location>
</feature>
<dbReference type="PROSITE" id="PS00379">
    <property type="entry name" value="CDP_ALCOHOL_P_TRANSF"/>
    <property type="match status" value="1"/>
</dbReference>
<dbReference type="InterPro" id="IPR048254">
    <property type="entry name" value="CDP_ALCOHOL_P_TRANSF_CS"/>
</dbReference>
<feature type="transmembrane region" description="Helical" evidence="6">
    <location>
        <begin position="51"/>
        <end position="70"/>
    </location>
</feature>
<comment type="subcellular location">
    <subcellularLocation>
        <location evidence="1">Membrane</location>
    </subcellularLocation>
</comment>
<feature type="transmembrane region" description="Helical" evidence="6">
    <location>
        <begin position="267"/>
        <end position="283"/>
    </location>
</feature>
<feature type="transmembrane region" description="Helical" evidence="6">
    <location>
        <begin position="158"/>
        <end position="176"/>
    </location>
</feature>
<evidence type="ECO:0000313" key="8">
    <source>
        <dbReference type="RefSeq" id="XP_006819349.1"/>
    </source>
</evidence>
<keyword evidence="4 6" id="KW-0472">Membrane</keyword>
<keyword evidence="6" id="KW-1133">Transmembrane helix</keyword>
<accession>A0ABM0MH58</accession>
<name>A0ABM0MH58_SACKO</name>
<dbReference type="PIRSF" id="PIRSF015665">
    <property type="entry name" value="CHOPT"/>
    <property type="match status" value="1"/>
</dbReference>